<dbReference type="SUPFAM" id="SSF52833">
    <property type="entry name" value="Thioredoxin-like"/>
    <property type="match status" value="1"/>
</dbReference>
<dbReference type="Gene3D" id="3.40.30.10">
    <property type="entry name" value="Glutaredoxin"/>
    <property type="match status" value="1"/>
</dbReference>
<dbReference type="Pfam" id="PF01323">
    <property type="entry name" value="DSBA"/>
    <property type="match status" value="1"/>
</dbReference>
<evidence type="ECO:0000259" key="1">
    <source>
        <dbReference type="Pfam" id="PF01323"/>
    </source>
</evidence>
<dbReference type="InterPro" id="IPR036249">
    <property type="entry name" value="Thioredoxin-like_sf"/>
</dbReference>
<reference evidence="3" key="1">
    <citation type="submission" date="2016-10" db="EMBL/GenBank/DDBJ databases">
        <authorList>
            <person name="Varghese N."/>
            <person name="Submissions S."/>
        </authorList>
    </citation>
    <scope>NUCLEOTIDE SEQUENCE [LARGE SCALE GENOMIC DNA]</scope>
    <source>
        <strain evidence="3">ATCC 700689</strain>
    </source>
</reference>
<dbReference type="STRING" id="89065.SAMN05216605_11766"/>
<dbReference type="PANTHER" id="PTHR13887">
    <property type="entry name" value="GLUTATHIONE S-TRANSFERASE KAPPA"/>
    <property type="match status" value="1"/>
</dbReference>
<dbReference type="CDD" id="cd03024">
    <property type="entry name" value="DsbA_FrnE"/>
    <property type="match status" value="1"/>
</dbReference>
<dbReference type="EMBL" id="FNCO01000017">
    <property type="protein sequence ID" value="SDI78912.1"/>
    <property type="molecule type" value="Genomic_DNA"/>
</dbReference>
<evidence type="ECO:0000313" key="3">
    <source>
        <dbReference type="Proteomes" id="UP000182894"/>
    </source>
</evidence>
<dbReference type="GO" id="GO:0016491">
    <property type="term" value="F:oxidoreductase activity"/>
    <property type="evidence" value="ECO:0007669"/>
    <property type="project" value="InterPro"/>
</dbReference>
<accession>A0A1G8NFK8</accession>
<keyword evidence="3" id="KW-1185">Reference proteome</keyword>
<feature type="domain" description="DSBA-like thioredoxin" evidence="1">
    <location>
        <begin position="11"/>
        <end position="212"/>
    </location>
</feature>
<protein>
    <submittedName>
        <fullName evidence="2">Predicted dithiol-disulfide isomerase, DsbA family</fullName>
    </submittedName>
</protein>
<sequence length="222" mass="24807">MNPAVNRTVKVDFVSDVVCPWCALGATALEQAIANLAGEITVELTYKPFELNPDMPAEGEHAVKHMMRKYGRTLEEVGSRNEMIIARGKALGFRFDLEKRSHFYNTFDAHRLLLWATHEGRQVPLKKALLKAYFTDGQNPGDQETLVRLAGETGLSSDRAREVLAAGEFADEVRELERFYTDRGINSVPAMVLNDRQLVAGSQSVEHYETVLRQMAQEPAAA</sequence>
<dbReference type="PANTHER" id="PTHR13887:SF41">
    <property type="entry name" value="THIOREDOXIN SUPERFAMILY PROTEIN"/>
    <property type="match status" value="1"/>
</dbReference>
<dbReference type="Proteomes" id="UP000182894">
    <property type="component" value="Unassembled WGS sequence"/>
</dbReference>
<proteinExistence type="predicted"/>
<evidence type="ECO:0000313" key="2">
    <source>
        <dbReference type="EMBL" id="SDI78912.1"/>
    </source>
</evidence>
<dbReference type="GO" id="GO:0016853">
    <property type="term" value="F:isomerase activity"/>
    <property type="evidence" value="ECO:0007669"/>
    <property type="project" value="UniProtKB-KW"/>
</dbReference>
<dbReference type="AlphaFoldDB" id="A0A1G8NFK8"/>
<organism evidence="2 3">
    <name type="scientific">Pseudomonas abietaniphila</name>
    <dbReference type="NCBI Taxonomy" id="89065"/>
    <lineage>
        <taxon>Bacteria</taxon>
        <taxon>Pseudomonadati</taxon>
        <taxon>Pseudomonadota</taxon>
        <taxon>Gammaproteobacteria</taxon>
        <taxon>Pseudomonadales</taxon>
        <taxon>Pseudomonadaceae</taxon>
        <taxon>Pseudomonas</taxon>
    </lineage>
</organism>
<gene>
    <name evidence="2" type="ORF">SAMN05216605_11766</name>
</gene>
<keyword evidence="2" id="KW-0413">Isomerase</keyword>
<dbReference type="InterPro" id="IPR001853">
    <property type="entry name" value="DSBA-like_thioredoxin_dom"/>
</dbReference>
<name>A0A1G8NFK8_9PSED</name>